<reference evidence="2 3" key="1">
    <citation type="submission" date="2016-05" db="EMBL/GenBank/DDBJ databases">
        <title>Comparative analysis of secretome profiles of manganese(II)-oxidizing ascomycete fungi.</title>
        <authorList>
            <consortium name="DOE Joint Genome Institute"/>
            <person name="Zeiner C.A."/>
            <person name="Purvine S.O."/>
            <person name="Zink E.M."/>
            <person name="Wu S."/>
            <person name="Pasa-Tolic L."/>
            <person name="Chaput D.L."/>
            <person name="Haridas S."/>
            <person name="Grigoriev I.V."/>
            <person name="Santelli C.M."/>
            <person name="Hansel C.M."/>
        </authorList>
    </citation>
    <scope>NUCLEOTIDE SEQUENCE [LARGE SCALE GENOMIC DNA]</scope>
    <source>
        <strain evidence="2 3">AP3s5-JAC2a</strain>
    </source>
</reference>
<protein>
    <submittedName>
        <fullName evidence="2">Uncharacterized protein</fullName>
    </submittedName>
</protein>
<dbReference type="InParanoid" id="A0A177C1W9"/>
<dbReference type="OrthoDB" id="10474058at2759"/>
<accession>A0A177C1W9</accession>
<proteinExistence type="predicted"/>
<evidence type="ECO:0000313" key="3">
    <source>
        <dbReference type="Proteomes" id="UP000077069"/>
    </source>
</evidence>
<sequence length="202" mass="22055">MGDDGDMYSATHRPGNHSPSRRNGAVSGRYQGPKAYEEAFAEIAAKPPIFQKAVTKRPHREHTPARLQELGFARMEPALVSPTALRRRPDDAWRQQGDAPATLAHAHSAAAARLSGAQMHSSTLVVLGRVPLRKGEVDGDFVVICQGTGALPPCRLRIGPLRPLRLTPPEMFLIAPTAMRPSRRRRKEQTRLTAACSSLFVG</sequence>
<name>A0A177C1W9_9PLEO</name>
<keyword evidence="3" id="KW-1185">Reference proteome</keyword>
<gene>
    <name evidence="2" type="ORF">CC84DRAFT_1179812</name>
</gene>
<evidence type="ECO:0000256" key="1">
    <source>
        <dbReference type="SAM" id="MobiDB-lite"/>
    </source>
</evidence>
<feature type="region of interest" description="Disordered" evidence="1">
    <location>
        <begin position="1"/>
        <end position="30"/>
    </location>
</feature>
<organism evidence="2 3">
    <name type="scientific">Paraphaeosphaeria sporulosa</name>
    <dbReference type="NCBI Taxonomy" id="1460663"/>
    <lineage>
        <taxon>Eukaryota</taxon>
        <taxon>Fungi</taxon>
        <taxon>Dikarya</taxon>
        <taxon>Ascomycota</taxon>
        <taxon>Pezizomycotina</taxon>
        <taxon>Dothideomycetes</taxon>
        <taxon>Pleosporomycetidae</taxon>
        <taxon>Pleosporales</taxon>
        <taxon>Massarineae</taxon>
        <taxon>Didymosphaeriaceae</taxon>
        <taxon>Paraphaeosphaeria</taxon>
    </lineage>
</organism>
<dbReference type="EMBL" id="KV441557">
    <property type="protein sequence ID" value="OAG01784.1"/>
    <property type="molecule type" value="Genomic_DNA"/>
</dbReference>
<dbReference type="GeneID" id="28763920"/>
<evidence type="ECO:0000313" key="2">
    <source>
        <dbReference type="EMBL" id="OAG01784.1"/>
    </source>
</evidence>
<dbReference type="RefSeq" id="XP_018032149.1">
    <property type="nucleotide sequence ID" value="XM_018180434.1"/>
</dbReference>
<dbReference type="AlphaFoldDB" id="A0A177C1W9"/>
<dbReference type="Proteomes" id="UP000077069">
    <property type="component" value="Unassembled WGS sequence"/>
</dbReference>